<evidence type="ECO:0000313" key="2">
    <source>
        <dbReference type="EMBL" id="JAH51134.1"/>
    </source>
</evidence>
<dbReference type="EMBL" id="GBXM01057443">
    <property type="protein sequence ID" value="JAH51134.1"/>
    <property type="molecule type" value="Transcribed_RNA"/>
</dbReference>
<reference evidence="2" key="1">
    <citation type="submission" date="2014-11" db="EMBL/GenBank/DDBJ databases">
        <authorList>
            <person name="Amaro Gonzalez C."/>
        </authorList>
    </citation>
    <scope>NUCLEOTIDE SEQUENCE</scope>
</reference>
<sequence>MCLFHWPHLFLNPFFMLFSVVLHYAAMF</sequence>
<evidence type="ECO:0000256" key="1">
    <source>
        <dbReference type="SAM" id="Phobius"/>
    </source>
</evidence>
<proteinExistence type="predicted"/>
<feature type="transmembrane region" description="Helical" evidence="1">
    <location>
        <begin position="6"/>
        <end position="26"/>
    </location>
</feature>
<keyword evidence="1" id="KW-0472">Membrane</keyword>
<keyword evidence="1" id="KW-1133">Transmembrane helix</keyword>
<accession>A0A0E9TBP6</accession>
<organism evidence="2">
    <name type="scientific">Anguilla anguilla</name>
    <name type="common">European freshwater eel</name>
    <name type="synonym">Muraena anguilla</name>
    <dbReference type="NCBI Taxonomy" id="7936"/>
    <lineage>
        <taxon>Eukaryota</taxon>
        <taxon>Metazoa</taxon>
        <taxon>Chordata</taxon>
        <taxon>Craniata</taxon>
        <taxon>Vertebrata</taxon>
        <taxon>Euteleostomi</taxon>
        <taxon>Actinopterygii</taxon>
        <taxon>Neopterygii</taxon>
        <taxon>Teleostei</taxon>
        <taxon>Anguilliformes</taxon>
        <taxon>Anguillidae</taxon>
        <taxon>Anguilla</taxon>
    </lineage>
</organism>
<dbReference type="AlphaFoldDB" id="A0A0E9TBP6"/>
<reference evidence="2" key="2">
    <citation type="journal article" date="2015" name="Fish Shellfish Immunol.">
        <title>Early steps in the European eel (Anguilla anguilla)-Vibrio vulnificus interaction in the gills: Role of the RtxA13 toxin.</title>
        <authorList>
            <person name="Callol A."/>
            <person name="Pajuelo D."/>
            <person name="Ebbesson L."/>
            <person name="Teles M."/>
            <person name="MacKenzie S."/>
            <person name="Amaro C."/>
        </authorList>
    </citation>
    <scope>NUCLEOTIDE SEQUENCE</scope>
</reference>
<keyword evidence="1" id="KW-0812">Transmembrane</keyword>
<protein>
    <submittedName>
        <fullName evidence="2">Uncharacterized protein</fullName>
    </submittedName>
</protein>
<name>A0A0E9TBP6_ANGAN</name>